<keyword evidence="6" id="KW-0808">Transferase</keyword>
<dbReference type="GO" id="GO:0006508">
    <property type="term" value="P:proteolysis"/>
    <property type="evidence" value="ECO:0007669"/>
    <property type="project" value="UniProtKB-KW"/>
</dbReference>
<feature type="compositionally biased region" description="Low complexity" evidence="14">
    <location>
        <begin position="755"/>
        <end position="771"/>
    </location>
</feature>
<dbReference type="GO" id="GO:0008658">
    <property type="term" value="F:penicillin binding"/>
    <property type="evidence" value="ECO:0007669"/>
    <property type="project" value="InterPro"/>
</dbReference>
<dbReference type="GO" id="GO:0071555">
    <property type="term" value="P:cell wall organization"/>
    <property type="evidence" value="ECO:0007669"/>
    <property type="project" value="UniProtKB-KW"/>
</dbReference>
<dbReference type="GO" id="GO:0009002">
    <property type="term" value="F:serine-type D-Ala-D-Ala carboxypeptidase activity"/>
    <property type="evidence" value="ECO:0007669"/>
    <property type="project" value="UniProtKB-EC"/>
</dbReference>
<evidence type="ECO:0000256" key="14">
    <source>
        <dbReference type="SAM" id="MobiDB-lite"/>
    </source>
</evidence>
<evidence type="ECO:0000256" key="10">
    <source>
        <dbReference type="ARBA" id="ARBA00023268"/>
    </source>
</evidence>
<evidence type="ECO:0000256" key="7">
    <source>
        <dbReference type="ARBA" id="ARBA00022801"/>
    </source>
</evidence>
<evidence type="ECO:0000256" key="12">
    <source>
        <dbReference type="ARBA" id="ARBA00034000"/>
    </source>
</evidence>
<dbReference type="PaxDb" id="1680-BADO_0165"/>
<keyword evidence="15" id="KW-0472">Membrane</keyword>
<feature type="compositionally biased region" description="Gly residues" evidence="14">
    <location>
        <begin position="725"/>
        <end position="735"/>
    </location>
</feature>
<feature type="transmembrane region" description="Helical" evidence="15">
    <location>
        <begin position="66"/>
        <end position="90"/>
    </location>
</feature>
<evidence type="ECO:0000256" key="4">
    <source>
        <dbReference type="ARBA" id="ARBA00022670"/>
    </source>
</evidence>
<feature type="domain" description="Penicillin-binding protein transpeptidase" evidence="16">
    <location>
        <begin position="383"/>
        <end position="618"/>
    </location>
</feature>
<reference evidence="18 19" key="1">
    <citation type="submission" date="2006-12" db="EMBL/GenBank/DDBJ databases">
        <title>Bifidobacterium adolescentis complete genome sequence.</title>
        <authorList>
            <person name="Suzuki T."/>
            <person name="Tsuda Y."/>
            <person name="Kanou N."/>
            <person name="Inoue T."/>
            <person name="Kumazaki K."/>
            <person name="Nagano S."/>
            <person name="Hirai S."/>
            <person name="Tanaka K."/>
            <person name="Watanabe K."/>
        </authorList>
    </citation>
    <scope>NUCLEOTIDE SEQUENCE [LARGE SCALE GENOMIC DNA]</scope>
    <source>
        <strain evidence="19">ATCC 15703 / DSM 20083 / NCTC 11814 / E194a</strain>
    </source>
</reference>
<comment type="similarity">
    <text evidence="1">In the C-terminal section; belongs to the transpeptidase family.</text>
</comment>
<dbReference type="AlphaFoldDB" id="A0ZZQ5"/>
<dbReference type="CAZy" id="GT51">
    <property type="family name" value="Glycosyltransferase Family 51"/>
</dbReference>
<evidence type="ECO:0000259" key="17">
    <source>
        <dbReference type="Pfam" id="PF00912"/>
    </source>
</evidence>
<dbReference type="Pfam" id="PF00912">
    <property type="entry name" value="Transgly"/>
    <property type="match status" value="1"/>
</dbReference>
<sequence>METMVSRTRSVSSRSKSARSGSATSTTPRVGTTYGVHGEVLSKPPQGPKHTSHRAPKKTRKHKHLVLKWVLGIFAALIAAGIGLFAYMYITTEIPQPEKFALAEKTTVYYNDGTTPIGSYAEQNREIISCADLPDYVGNAIVASEDRSFYTNKGIDPIGIARAFYNNLTTGSRQGGSTITQQYAERYYLGETTSYVGKLREAFLAVKIAQAQDKSQVLCNYMNTIYLGRGAYGIQAAAKAYFGKDAKDMTLSEAAMLAGIIPAPSVWTPDVNPKQAEKRYKRVLNIMDEDGYITPDEKKAAKFPQTIEIQQNNQMSGPNGYLLTMVQNELVNTKAFSKQDLETGGYKIVTTIDKSKQDLMFSTISPSQNGMQGIVPDGMQFGALSVNPKDGSIISLYAGDDYLTKQLNNVTQATYEVGSTMKPFALLAAVNEGVSLNTYFNGNSYRTFPGITETVSNYGGENLGYVNLYTATEQSSNTVYMDLQTKLGAQKIAETARQAGVDDSSLDGSNPFTVLGNNGLTLKDMTQGYATLANQGNKPTLHIVAQVQTANGTDLYNAPTSAEQTFEANNANLVTKALTGVVQRGTATEARATGHTIAGKSGTANDSNAASFIGYTPSMLTSVAMWYPDANGNPQQIPSFGRWTGGSDYPVHLFTEYMKQALADTPNETFPDATDNGKVGGPDGTWGTGAQKTWTRKQQTTVTPRTEENTQQTTPNQTEETQNTGQGGGDGGNSGGIPANGDGNDTNGGNGGGTSDDNSGNNGANGDTSQQ</sequence>
<evidence type="ECO:0000256" key="1">
    <source>
        <dbReference type="ARBA" id="ARBA00007090"/>
    </source>
</evidence>
<evidence type="ECO:0000256" key="6">
    <source>
        <dbReference type="ARBA" id="ARBA00022679"/>
    </source>
</evidence>
<dbReference type="InterPro" id="IPR001264">
    <property type="entry name" value="Glyco_trans_51"/>
</dbReference>
<dbReference type="PANTHER" id="PTHR32282">
    <property type="entry name" value="BINDING PROTEIN TRANSPEPTIDASE, PUTATIVE-RELATED"/>
    <property type="match status" value="1"/>
</dbReference>
<keyword evidence="9" id="KW-0573">Peptidoglycan synthesis</keyword>
<name>A0ZZQ5_BIFAA</name>
<comment type="similarity">
    <text evidence="2">In the N-terminal section; belongs to the glycosyltransferase 51 family.</text>
</comment>
<organism evidence="18 19">
    <name type="scientific">Bifidobacterium adolescentis (strain ATCC 15703 / DSM 20083 / NCTC 11814 / E194a)</name>
    <dbReference type="NCBI Taxonomy" id="367928"/>
    <lineage>
        <taxon>Bacteria</taxon>
        <taxon>Bacillati</taxon>
        <taxon>Actinomycetota</taxon>
        <taxon>Actinomycetes</taxon>
        <taxon>Bifidobacteriales</taxon>
        <taxon>Bifidobacteriaceae</taxon>
        <taxon>Bifidobacterium</taxon>
    </lineage>
</organism>
<evidence type="ECO:0000313" key="18">
    <source>
        <dbReference type="EMBL" id="BAF38938.1"/>
    </source>
</evidence>
<gene>
    <name evidence="18" type="ordered locus">BAD_0157</name>
</gene>
<keyword evidence="10" id="KW-0511">Multifunctional enzyme</keyword>
<dbReference type="InterPro" id="IPR023346">
    <property type="entry name" value="Lysozyme-like_dom_sf"/>
</dbReference>
<evidence type="ECO:0000256" key="2">
    <source>
        <dbReference type="ARBA" id="ARBA00007739"/>
    </source>
</evidence>
<dbReference type="GO" id="GO:0009252">
    <property type="term" value="P:peptidoglycan biosynthetic process"/>
    <property type="evidence" value="ECO:0007669"/>
    <property type="project" value="UniProtKB-KW"/>
</dbReference>
<evidence type="ECO:0000313" key="19">
    <source>
        <dbReference type="Proteomes" id="UP000008702"/>
    </source>
</evidence>
<evidence type="ECO:0000256" key="13">
    <source>
        <dbReference type="ARBA" id="ARBA00049902"/>
    </source>
</evidence>
<dbReference type="Gene3D" id="1.10.3810.10">
    <property type="entry name" value="Biosynthetic peptidoglycan transglycosylase-like"/>
    <property type="match status" value="1"/>
</dbReference>
<keyword evidence="15" id="KW-1133">Transmembrane helix</keyword>
<evidence type="ECO:0000256" key="5">
    <source>
        <dbReference type="ARBA" id="ARBA00022676"/>
    </source>
</evidence>
<dbReference type="GO" id="GO:0008955">
    <property type="term" value="F:peptidoglycan glycosyltransferase activity"/>
    <property type="evidence" value="ECO:0007669"/>
    <property type="project" value="UniProtKB-EC"/>
</dbReference>
<proteinExistence type="inferred from homology"/>
<dbReference type="InterPro" id="IPR050396">
    <property type="entry name" value="Glycosyltr_51/Transpeptidase"/>
</dbReference>
<evidence type="ECO:0000256" key="9">
    <source>
        <dbReference type="ARBA" id="ARBA00022984"/>
    </source>
</evidence>
<keyword evidence="3" id="KW-0121">Carboxypeptidase</keyword>
<dbReference type="InterPro" id="IPR036950">
    <property type="entry name" value="PBP_transglycosylase"/>
</dbReference>
<dbReference type="STRING" id="367928.BAD_0157"/>
<dbReference type="GO" id="GO:0030288">
    <property type="term" value="C:outer membrane-bounded periplasmic space"/>
    <property type="evidence" value="ECO:0007669"/>
    <property type="project" value="TreeGrafter"/>
</dbReference>
<dbReference type="GO" id="GO:0008360">
    <property type="term" value="P:regulation of cell shape"/>
    <property type="evidence" value="ECO:0007669"/>
    <property type="project" value="UniProtKB-KW"/>
</dbReference>
<dbReference type="InterPro" id="IPR012338">
    <property type="entry name" value="Beta-lactam/transpept-like"/>
</dbReference>
<feature type="compositionally biased region" description="Gly residues" evidence="14">
    <location>
        <begin position="678"/>
        <end position="687"/>
    </location>
</feature>
<dbReference type="SUPFAM" id="SSF53955">
    <property type="entry name" value="Lysozyme-like"/>
    <property type="match status" value="1"/>
</dbReference>
<dbReference type="EMBL" id="AP009256">
    <property type="protein sequence ID" value="BAF38938.1"/>
    <property type="molecule type" value="Genomic_DNA"/>
</dbReference>
<dbReference type="InterPro" id="IPR001460">
    <property type="entry name" value="PCN-bd_Tpept"/>
</dbReference>
<keyword evidence="11" id="KW-0961">Cell wall biogenesis/degradation</keyword>
<keyword evidence="15" id="KW-0812">Transmembrane</keyword>
<comment type="catalytic activity">
    <reaction evidence="13">
        <text>[GlcNAc-(1-&gt;4)-Mur2Ac(oyl-L-Ala-gamma-D-Glu-L-Lys-D-Ala-D-Ala)](n)-di-trans,octa-cis-undecaprenyl diphosphate + beta-D-GlcNAc-(1-&gt;4)-Mur2Ac(oyl-L-Ala-gamma-D-Glu-L-Lys-D-Ala-D-Ala)-di-trans,octa-cis-undecaprenyl diphosphate = [GlcNAc-(1-&gt;4)-Mur2Ac(oyl-L-Ala-gamma-D-Glu-L-Lys-D-Ala-D-Ala)](n+1)-di-trans,octa-cis-undecaprenyl diphosphate + di-trans,octa-cis-undecaprenyl diphosphate + H(+)</text>
        <dbReference type="Rhea" id="RHEA:23708"/>
        <dbReference type="Rhea" id="RHEA-COMP:9602"/>
        <dbReference type="Rhea" id="RHEA-COMP:9603"/>
        <dbReference type="ChEBI" id="CHEBI:15378"/>
        <dbReference type="ChEBI" id="CHEBI:58405"/>
        <dbReference type="ChEBI" id="CHEBI:60033"/>
        <dbReference type="ChEBI" id="CHEBI:78435"/>
        <dbReference type="EC" id="2.4.99.28"/>
    </reaction>
</comment>
<protein>
    <submittedName>
        <fullName evidence="18">Probable penicillin-binding protein</fullName>
    </submittedName>
</protein>
<dbReference type="Pfam" id="PF00905">
    <property type="entry name" value="Transpeptidase"/>
    <property type="match status" value="1"/>
</dbReference>
<dbReference type="FunFam" id="1.10.3810.10:FF:000001">
    <property type="entry name" value="Penicillin-binding protein 1A"/>
    <property type="match status" value="1"/>
</dbReference>
<feature type="compositionally biased region" description="Polar residues" evidence="14">
    <location>
        <begin position="688"/>
        <end position="704"/>
    </location>
</feature>
<keyword evidence="4" id="KW-0645">Protease</keyword>
<keyword evidence="19" id="KW-1185">Reference proteome</keyword>
<feature type="region of interest" description="Disordered" evidence="14">
    <location>
        <begin position="666"/>
        <end position="771"/>
    </location>
</feature>
<feature type="compositionally biased region" description="Low complexity" evidence="14">
    <location>
        <begin position="709"/>
        <end position="724"/>
    </location>
</feature>
<accession>A0ZZQ5</accession>
<feature type="compositionally biased region" description="Low complexity" evidence="14">
    <location>
        <begin position="1"/>
        <end position="27"/>
    </location>
</feature>
<evidence type="ECO:0000259" key="16">
    <source>
        <dbReference type="Pfam" id="PF00905"/>
    </source>
</evidence>
<keyword evidence="7" id="KW-0378">Hydrolase</keyword>
<feature type="region of interest" description="Disordered" evidence="14">
    <location>
        <begin position="1"/>
        <end position="59"/>
    </location>
</feature>
<dbReference type="SUPFAM" id="SSF56601">
    <property type="entry name" value="beta-lactamase/transpeptidase-like"/>
    <property type="match status" value="1"/>
</dbReference>
<feature type="compositionally biased region" description="Basic residues" evidence="14">
    <location>
        <begin position="50"/>
        <end position="59"/>
    </location>
</feature>
<dbReference type="HOGENOM" id="CLU_006354_6_2_11"/>
<keyword evidence="8" id="KW-0133">Cell shape</keyword>
<evidence type="ECO:0000256" key="15">
    <source>
        <dbReference type="SAM" id="Phobius"/>
    </source>
</evidence>
<evidence type="ECO:0000256" key="11">
    <source>
        <dbReference type="ARBA" id="ARBA00023316"/>
    </source>
</evidence>
<dbReference type="PANTHER" id="PTHR32282:SF34">
    <property type="entry name" value="PENICILLIN-BINDING PROTEIN 1A"/>
    <property type="match status" value="1"/>
</dbReference>
<dbReference type="Gene3D" id="3.40.710.10">
    <property type="entry name" value="DD-peptidase/beta-lactamase superfamily"/>
    <property type="match status" value="1"/>
</dbReference>
<dbReference type="Proteomes" id="UP000008702">
    <property type="component" value="Chromosome"/>
</dbReference>
<dbReference type="KEGG" id="bad:BAD_0157"/>
<keyword evidence="5" id="KW-0328">Glycosyltransferase</keyword>
<feature type="domain" description="Glycosyl transferase family 51" evidence="17">
    <location>
        <begin position="116"/>
        <end position="287"/>
    </location>
</feature>
<evidence type="ECO:0000256" key="3">
    <source>
        <dbReference type="ARBA" id="ARBA00022645"/>
    </source>
</evidence>
<evidence type="ECO:0000256" key="8">
    <source>
        <dbReference type="ARBA" id="ARBA00022960"/>
    </source>
</evidence>
<comment type="catalytic activity">
    <reaction evidence="12">
        <text>Preferential cleavage: (Ac)2-L-Lys-D-Ala-|-D-Ala. Also transpeptidation of peptidyl-alanyl moieties that are N-acyl substituents of D-alanine.</text>
        <dbReference type="EC" id="3.4.16.4"/>
    </reaction>
</comment>